<dbReference type="Pfam" id="PF02416">
    <property type="entry name" value="TatA_B_E"/>
    <property type="match status" value="1"/>
</dbReference>
<evidence type="ECO:0000256" key="10">
    <source>
        <dbReference type="SAM" id="MobiDB-lite"/>
    </source>
</evidence>
<keyword evidence="12" id="KW-1185">Reference proteome</keyword>
<evidence type="ECO:0000256" key="1">
    <source>
        <dbReference type="ARBA" id="ARBA00004162"/>
    </source>
</evidence>
<sequence length="62" mass="6988">MGITFWRLLIILLIVVLLFGTRRLRSLGSDLGEAISGLRKSLKDEETPVPTAALRQEHRENS</sequence>
<evidence type="ECO:0000256" key="6">
    <source>
        <dbReference type="ARBA" id="ARBA00022989"/>
    </source>
</evidence>
<evidence type="ECO:0000256" key="8">
    <source>
        <dbReference type="ARBA" id="ARBA00023136"/>
    </source>
</evidence>
<proteinExistence type="inferred from homology"/>
<keyword evidence="4 9" id="KW-0812">Transmembrane</keyword>
<dbReference type="Gene3D" id="1.20.5.3310">
    <property type="match status" value="1"/>
</dbReference>
<name>A0ABV7ATZ1_9GAMM</name>
<evidence type="ECO:0000256" key="2">
    <source>
        <dbReference type="ARBA" id="ARBA00022448"/>
    </source>
</evidence>
<comment type="subcellular location">
    <subcellularLocation>
        <location evidence="1 9">Cell membrane</location>
        <topology evidence="1 9">Single-pass membrane protein</topology>
    </subcellularLocation>
</comment>
<keyword evidence="2 9" id="KW-0813">Transport</keyword>
<evidence type="ECO:0000256" key="5">
    <source>
        <dbReference type="ARBA" id="ARBA00022927"/>
    </source>
</evidence>
<evidence type="ECO:0000313" key="11">
    <source>
        <dbReference type="EMBL" id="MFC2972998.1"/>
    </source>
</evidence>
<keyword evidence="6 9" id="KW-1133">Transmembrane helix</keyword>
<comment type="caution">
    <text evidence="11">The sequence shown here is derived from an EMBL/GenBank/DDBJ whole genome shotgun (WGS) entry which is preliminary data.</text>
</comment>
<organism evidence="11 12">
    <name type="scientific">Azotobacter bryophylli</name>
    <dbReference type="NCBI Taxonomy" id="1986537"/>
    <lineage>
        <taxon>Bacteria</taxon>
        <taxon>Pseudomonadati</taxon>
        <taxon>Pseudomonadota</taxon>
        <taxon>Gammaproteobacteria</taxon>
        <taxon>Pseudomonadales</taxon>
        <taxon>Pseudomonadaceae</taxon>
        <taxon>Azotobacter</taxon>
    </lineage>
</organism>
<accession>A0ABV7ATZ1</accession>
<evidence type="ECO:0000256" key="3">
    <source>
        <dbReference type="ARBA" id="ARBA00022475"/>
    </source>
</evidence>
<keyword evidence="8 9" id="KW-0472">Membrane</keyword>
<dbReference type="InterPro" id="IPR006312">
    <property type="entry name" value="TatA/E"/>
</dbReference>
<comment type="subunit">
    <text evidence="9">The Tat system comprises two distinct complexes: a TatABC complex, containing multiple copies of TatA, TatB and TatC subunits, and a separate TatA complex, containing only TatA subunits. Substrates initially bind to the TatABC complex, which probably triggers association of the separate TatA complex to form the active translocon.</text>
</comment>
<dbReference type="EMBL" id="JBHRSJ010000022">
    <property type="protein sequence ID" value="MFC2972998.1"/>
    <property type="molecule type" value="Genomic_DNA"/>
</dbReference>
<evidence type="ECO:0000313" key="12">
    <source>
        <dbReference type="Proteomes" id="UP001595457"/>
    </source>
</evidence>
<keyword evidence="5 9" id="KW-0653">Protein transport</keyword>
<dbReference type="Proteomes" id="UP001595457">
    <property type="component" value="Unassembled WGS sequence"/>
</dbReference>
<comment type="function">
    <text evidence="9">Part of the twin-arginine translocation (Tat) system that transports large folded proteins containing a characteristic twin-arginine motif in their signal peptide across membranes. TatA could form the protein-conducting channel of the Tat system.</text>
</comment>
<dbReference type="RefSeq" id="WP_377814650.1">
    <property type="nucleotide sequence ID" value="NZ_JBHRSJ010000022.1"/>
</dbReference>
<dbReference type="PANTHER" id="PTHR42982:SF1">
    <property type="entry name" value="SEC-INDEPENDENT PROTEIN TRANSLOCASE PROTEIN TATA"/>
    <property type="match status" value="1"/>
</dbReference>
<evidence type="ECO:0000256" key="7">
    <source>
        <dbReference type="ARBA" id="ARBA00023010"/>
    </source>
</evidence>
<dbReference type="InterPro" id="IPR003369">
    <property type="entry name" value="TatA/B/E"/>
</dbReference>
<keyword evidence="3 9" id="KW-1003">Cell membrane</keyword>
<keyword evidence="7 9" id="KW-0811">Translocation</keyword>
<protein>
    <recommendedName>
        <fullName evidence="9">Sec-independent protein translocase protein TatA</fullName>
    </recommendedName>
</protein>
<dbReference type="NCBIfam" id="TIGR01411">
    <property type="entry name" value="tatAE"/>
    <property type="match status" value="1"/>
</dbReference>
<dbReference type="HAMAP" id="MF_00236">
    <property type="entry name" value="TatA_E"/>
    <property type="match status" value="1"/>
</dbReference>
<feature type="region of interest" description="Disordered" evidence="10">
    <location>
        <begin position="42"/>
        <end position="62"/>
    </location>
</feature>
<reference evidence="12" key="1">
    <citation type="journal article" date="2019" name="Int. J. Syst. Evol. Microbiol.">
        <title>The Global Catalogue of Microorganisms (GCM) 10K type strain sequencing project: providing services to taxonomists for standard genome sequencing and annotation.</title>
        <authorList>
            <consortium name="The Broad Institute Genomics Platform"/>
            <consortium name="The Broad Institute Genome Sequencing Center for Infectious Disease"/>
            <person name="Wu L."/>
            <person name="Ma J."/>
        </authorList>
    </citation>
    <scope>NUCLEOTIDE SEQUENCE [LARGE SCALE GENOMIC DNA]</scope>
    <source>
        <strain evidence="12">KCTC 62195</strain>
    </source>
</reference>
<dbReference type="PANTHER" id="PTHR42982">
    <property type="entry name" value="SEC-INDEPENDENT PROTEIN TRANSLOCASE PROTEIN TATA"/>
    <property type="match status" value="1"/>
</dbReference>
<comment type="similarity">
    <text evidence="9">Belongs to the TatA/E family.</text>
</comment>
<evidence type="ECO:0000256" key="4">
    <source>
        <dbReference type="ARBA" id="ARBA00022692"/>
    </source>
</evidence>
<gene>
    <name evidence="9 11" type="primary">tatA</name>
    <name evidence="11" type="ORF">ACFOJE_12325</name>
</gene>
<evidence type="ECO:0000256" key="9">
    <source>
        <dbReference type="HAMAP-Rule" id="MF_00236"/>
    </source>
</evidence>